<gene>
    <name evidence="1" type="ORF">CLV48_101911</name>
</gene>
<proteinExistence type="predicted"/>
<evidence type="ECO:0008006" key="3">
    <source>
        <dbReference type="Google" id="ProtNLM"/>
    </source>
</evidence>
<reference evidence="1 2" key="1">
    <citation type="submission" date="2018-03" db="EMBL/GenBank/DDBJ databases">
        <title>Genomic Encyclopedia of Archaeal and Bacterial Type Strains, Phase II (KMG-II): from individual species to whole genera.</title>
        <authorList>
            <person name="Goeker M."/>
        </authorList>
    </citation>
    <scope>NUCLEOTIDE SEQUENCE [LARGE SCALE GENOMIC DNA]</scope>
    <source>
        <strain evidence="1 2">DSM 28057</strain>
    </source>
</reference>
<evidence type="ECO:0000313" key="2">
    <source>
        <dbReference type="Proteomes" id="UP000240708"/>
    </source>
</evidence>
<sequence length="405" mass="46071">MTMRVLSTVLLVVYSFEVLSQVLTVVDENHQPLPFFTLSIGNDNSVLIGDKYGKVTIDRQDDHCDYTIRYLGFEDRNFCLSDLKTDENIIQLTPMVIEMAESEIKGYKDSELINRAKKQIQLMSDNVHIVKSFMSESNPSYQLESFGIMTLGGLKDRSKKNDRFHLGYMGFLAQHSTLRVAPELELPIKSKMALVSTFTQDLLLNILRSKNSKWELARLVQKDAEIFYIAGLDVEVHINADGSIKKIGIIKQPFKSPNGIDYDLSGEISFIQDQDFAFFSNLEYKIDDQAEITDISCVVHDFPKTVSLPERYLNPPQKDGLFSSFGVYTQNPDYIYNAAIFSRLQASSGARYAFQINKSLKLVSDSYAYHEKFKGDDAASKDYLAKNSAYIQEVIKTLKSYDLAW</sequence>
<dbReference type="Proteomes" id="UP000240708">
    <property type="component" value="Unassembled WGS sequence"/>
</dbReference>
<name>A0A2P8EEU6_9BACT</name>
<organism evidence="1 2">
    <name type="scientific">Cecembia rubra</name>
    <dbReference type="NCBI Taxonomy" id="1485585"/>
    <lineage>
        <taxon>Bacteria</taxon>
        <taxon>Pseudomonadati</taxon>
        <taxon>Bacteroidota</taxon>
        <taxon>Cytophagia</taxon>
        <taxon>Cytophagales</taxon>
        <taxon>Cyclobacteriaceae</taxon>
        <taxon>Cecembia</taxon>
    </lineage>
</organism>
<protein>
    <recommendedName>
        <fullName evidence="3">Carboxypeptidase-like protein</fullName>
    </recommendedName>
</protein>
<evidence type="ECO:0000313" key="1">
    <source>
        <dbReference type="EMBL" id="PSL07970.1"/>
    </source>
</evidence>
<dbReference type="EMBL" id="PYGF01000001">
    <property type="protein sequence ID" value="PSL07970.1"/>
    <property type="molecule type" value="Genomic_DNA"/>
</dbReference>
<keyword evidence="2" id="KW-1185">Reference proteome</keyword>
<accession>A0A2P8EEU6</accession>
<dbReference type="AlphaFoldDB" id="A0A2P8EEU6"/>
<comment type="caution">
    <text evidence="1">The sequence shown here is derived from an EMBL/GenBank/DDBJ whole genome shotgun (WGS) entry which is preliminary data.</text>
</comment>